<dbReference type="GO" id="GO:0016020">
    <property type="term" value="C:membrane"/>
    <property type="evidence" value="ECO:0007669"/>
    <property type="project" value="InterPro"/>
</dbReference>
<dbReference type="NCBIfam" id="TIGR02142">
    <property type="entry name" value="modC_ABC"/>
    <property type="match status" value="1"/>
</dbReference>
<dbReference type="InterPro" id="IPR027417">
    <property type="entry name" value="P-loop_NTPase"/>
</dbReference>
<dbReference type="GO" id="GO:0016887">
    <property type="term" value="F:ATP hydrolysis activity"/>
    <property type="evidence" value="ECO:0007669"/>
    <property type="project" value="InterPro"/>
</dbReference>
<dbReference type="PANTHER" id="PTHR43514:SF4">
    <property type="entry name" value="ABC TRANSPORTER I FAMILY MEMBER 10"/>
    <property type="match status" value="1"/>
</dbReference>
<evidence type="ECO:0000313" key="12">
    <source>
        <dbReference type="EMBL" id="SNU82727.1"/>
    </source>
</evidence>
<dbReference type="InterPro" id="IPR004606">
    <property type="entry name" value="Mop_domain"/>
</dbReference>
<evidence type="ECO:0000256" key="6">
    <source>
        <dbReference type="ARBA" id="ARBA00022840"/>
    </source>
</evidence>
<dbReference type="GeneID" id="88093807"/>
<evidence type="ECO:0000256" key="3">
    <source>
        <dbReference type="ARBA" id="ARBA00022505"/>
    </source>
</evidence>
<dbReference type="GO" id="GO:0140359">
    <property type="term" value="F:ABC-type transporter activity"/>
    <property type="evidence" value="ECO:0007669"/>
    <property type="project" value="InterPro"/>
</dbReference>
<name>A0A239SBF4_9BURK</name>
<reference evidence="12 13" key="1">
    <citation type="submission" date="2017-06" db="EMBL/GenBank/DDBJ databases">
        <authorList>
            <consortium name="Pathogen Informatics"/>
        </authorList>
    </citation>
    <scope>NUCLEOTIDE SEQUENCE [LARGE SCALE GENOMIC DNA]</scope>
    <source>
        <strain evidence="12 13">NCTC13161</strain>
    </source>
</reference>
<dbReference type="InterPro" id="IPR011868">
    <property type="entry name" value="ModC_ABC_ATP-bd"/>
</dbReference>
<dbReference type="Gene3D" id="2.40.50.100">
    <property type="match status" value="1"/>
</dbReference>
<dbReference type="InterPro" id="IPR003439">
    <property type="entry name" value="ABC_transporter-like_ATP-bd"/>
</dbReference>
<evidence type="ECO:0000256" key="4">
    <source>
        <dbReference type="ARBA" id="ARBA00022519"/>
    </source>
</evidence>
<evidence type="ECO:0000256" key="9">
    <source>
        <dbReference type="PROSITE-ProRule" id="PRU01213"/>
    </source>
</evidence>
<keyword evidence="12" id="KW-0378">Hydrolase</keyword>
<dbReference type="AlphaFoldDB" id="A0A239SBF4"/>
<keyword evidence="13" id="KW-1185">Reference proteome</keyword>
<keyword evidence="5" id="KW-0547">Nucleotide-binding</keyword>
<dbReference type="EMBL" id="LT906435">
    <property type="protein sequence ID" value="SNU82727.1"/>
    <property type="molecule type" value="Genomic_DNA"/>
</dbReference>
<evidence type="ECO:0000259" key="11">
    <source>
        <dbReference type="PROSITE" id="PS51866"/>
    </source>
</evidence>
<dbReference type="SMART" id="SM00382">
    <property type="entry name" value="AAA"/>
    <property type="match status" value="1"/>
</dbReference>
<keyword evidence="1" id="KW-0813">Transport</keyword>
<dbReference type="InterPro" id="IPR050334">
    <property type="entry name" value="Molybdenum_import_ModC"/>
</dbReference>
<keyword evidence="2" id="KW-1003">Cell membrane</keyword>
<dbReference type="PROSITE" id="PS50893">
    <property type="entry name" value="ABC_TRANSPORTER_2"/>
    <property type="match status" value="1"/>
</dbReference>
<dbReference type="Gene3D" id="3.40.50.300">
    <property type="entry name" value="P-loop containing nucleotide triphosphate hydrolases"/>
    <property type="match status" value="1"/>
</dbReference>
<dbReference type="OrthoDB" id="5298774at2"/>
<evidence type="ECO:0000256" key="8">
    <source>
        <dbReference type="ARBA" id="ARBA00023136"/>
    </source>
</evidence>
<dbReference type="InterPro" id="IPR003593">
    <property type="entry name" value="AAA+_ATPase"/>
</dbReference>
<dbReference type="PANTHER" id="PTHR43514">
    <property type="entry name" value="ABC TRANSPORTER I FAMILY MEMBER 10"/>
    <property type="match status" value="1"/>
</dbReference>
<accession>A0A239SBF4</accession>
<evidence type="ECO:0000259" key="10">
    <source>
        <dbReference type="PROSITE" id="PS50893"/>
    </source>
</evidence>
<sequence>MTVEVRLQHRFGSFVLDAEFAAGTGVTALFGPSGSGKSTVVNAVSGLLKPDAGRIVVGDDVLFDSATGIALPTWRRRIGYVFQDARLMPHFTVRQNLLFGRWLRRRDVAAAGSGAIALEHVVDVLNLGHLLDRRPGALSGGEKQRVGIGRALLSCPRMLLMDEPLASLDHARRLEILDYLNRIRHELKLPVLYVTHSLDEVMRLADQVVLFKEGRTISQGAPADVLNLHRDALDGTVESPGIVLETRIVAHDAQYGLTEVAVHGDEAIRLRVARASGQPGDRCRILVRERDVAVATSAPVDTSVLNVLPATIMTLRDLGDSVEVDATLQGHRGLDSGTVLRARITRLSADQLQLYPGREVYLLIKSVALTR</sequence>
<protein>
    <submittedName>
        <fullName evidence="12">Sulfate/thiosulfate import ATP-binding protein CysA</fullName>
        <ecNumber evidence="12">3.6.3.25</ecNumber>
    </submittedName>
</protein>
<dbReference type="Proteomes" id="UP000215126">
    <property type="component" value="Chromosome 1"/>
</dbReference>
<keyword evidence="6 12" id="KW-0067">ATP-binding</keyword>
<keyword evidence="7" id="KW-1278">Translocase</keyword>
<dbReference type="InterPro" id="IPR017871">
    <property type="entry name" value="ABC_transporter-like_CS"/>
</dbReference>
<dbReference type="InterPro" id="IPR005116">
    <property type="entry name" value="Transp-assoc_OB_typ1"/>
</dbReference>
<dbReference type="Pfam" id="PF03459">
    <property type="entry name" value="TOBE"/>
    <property type="match status" value="1"/>
</dbReference>
<keyword evidence="8" id="KW-0472">Membrane</keyword>
<dbReference type="InterPro" id="IPR008995">
    <property type="entry name" value="Mo/tungstate-bd_C_term_dom"/>
</dbReference>
<evidence type="ECO:0000256" key="7">
    <source>
        <dbReference type="ARBA" id="ARBA00022967"/>
    </source>
</evidence>
<dbReference type="RefSeq" id="WP_039396642.1">
    <property type="nucleotide sequence ID" value="NZ_CABPRX010000005.1"/>
</dbReference>
<dbReference type="SUPFAM" id="SSF50331">
    <property type="entry name" value="MOP-like"/>
    <property type="match status" value="1"/>
</dbReference>
<dbReference type="PROSITE" id="PS00211">
    <property type="entry name" value="ABC_TRANSPORTER_1"/>
    <property type="match status" value="1"/>
</dbReference>
<dbReference type="SUPFAM" id="SSF52540">
    <property type="entry name" value="P-loop containing nucleoside triphosphate hydrolases"/>
    <property type="match status" value="1"/>
</dbReference>
<proteinExistence type="predicted"/>
<evidence type="ECO:0000256" key="5">
    <source>
        <dbReference type="ARBA" id="ARBA00022741"/>
    </source>
</evidence>
<keyword evidence="4" id="KW-0997">Cell inner membrane</keyword>
<evidence type="ECO:0000256" key="1">
    <source>
        <dbReference type="ARBA" id="ARBA00022448"/>
    </source>
</evidence>
<dbReference type="PROSITE" id="PS51866">
    <property type="entry name" value="MOP"/>
    <property type="match status" value="1"/>
</dbReference>
<dbReference type="EC" id="3.6.3.25" evidence="12"/>
<dbReference type="STRING" id="93222.NA29_09925"/>
<dbReference type="KEGG" id="pspu:NA29_09925"/>
<gene>
    <name evidence="12" type="primary">cysA_2</name>
    <name evidence="12" type="ORF">SAMEA4530655_01126</name>
</gene>
<feature type="domain" description="ABC transporter" evidence="10">
    <location>
        <begin position="5"/>
        <end position="238"/>
    </location>
</feature>
<dbReference type="GO" id="GO:0005524">
    <property type="term" value="F:ATP binding"/>
    <property type="evidence" value="ECO:0007669"/>
    <property type="project" value="UniProtKB-KW"/>
</dbReference>
<feature type="domain" description="Mop" evidence="11">
    <location>
        <begin position="301"/>
        <end position="371"/>
    </location>
</feature>
<dbReference type="Pfam" id="PF00005">
    <property type="entry name" value="ABC_tran"/>
    <property type="match status" value="1"/>
</dbReference>
<evidence type="ECO:0000256" key="2">
    <source>
        <dbReference type="ARBA" id="ARBA00022475"/>
    </source>
</evidence>
<evidence type="ECO:0000313" key="13">
    <source>
        <dbReference type="Proteomes" id="UP000215126"/>
    </source>
</evidence>
<organism evidence="12 13">
    <name type="scientific">Pandoraea sputorum</name>
    <dbReference type="NCBI Taxonomy" id="93222"/>
    <lineage>
        <taxon>Bacteria</taxon>
        <taxon>Pseudomonadati</taxon>
        <taxon>Pseudomonadota</taxon>
        <taxon>Betaproteobacteria</taxon>
        <taxon>Burkholderiales</taxon>
        <taxon>Burkholderiaceae</taxon>
        <taxon>Pandoraea</taxon>
    </lineage>
</organism>
<dbReference type="GO" id="GO:0015098">
    <property type="term" value="F:molybdate ion transmembrane transporter activity"/>
    <property type="evidence" value="ECO:0007669"/>
    <property type="project" value="InterPro"/>
</dbReference>
<keyword evidence="3 9" id="KW-0500">Molybdenum</keyword>